<organism evidence="1 2">
    <name type="scientific">Aquimarina amphilecti</name>
    <dbReference type="NCBI Taxonomy" id="1038014"/>
    <lineage>
        <taxon>Bacteria</taxon>
        <taxon>Pseudomonadati</taxon>
        <taxon>Bacteroidota</taxon>
        <taxon>Flavobacteriia</taxon>
        <taxon>Flavobacteriales</taxon>
        <taxon>Flavobacteriaceae</taxon>
        <taxon>Aquimarina</taxon>
    </lineage>
</organism>
<dbReference type="InterPro" id="IPR025345">
    <property type="entry name" value="DUF4249"/>
</dbReference>
<gene>
    <name evidence="1" type="ORF">SAMN04487910_4135</name>
</gene>
<dbReference type="Proteomes" id="UP000198521">
    <property type="component" value="Unassembled WGS sequence"/>
</dbReference>
<protein>
    <recommendedName>
        <fullName evidence="3">DUF4249 domain-containing protein</fullName>
    </recommendedName>
</protein>
<name>A0A1H7VQX3_AQUAM</name>
<reference evidence="1 2" key="1">
    <citation type="submission" date="2016-10" db="EMBL/GenBank/DDBJ databases">
        <authorList>
            <person name="de Groot N.N."/>
        </authorList>
    </citation>
    <scope>NUCLEOTIDE SEQUENCE [LARGE SCALE GENOMIC DNA]</scope>
    <source>
        <strain evidence="1 2">DSM 25232</strain>
    </source>
</reference>
<dbReference type="PROSITE" id="PS51257">
    <property type="entry name" value="PROKAR_LIPOPROTEIN"/>
    <property type="match status" value="1"/>
</dbReference>
<keyword evidence="2" id="KW-1185">Reference proteome</keyword>
<dbReference type="Pfam" id="PF14054">
    <property type="entry name" value="DUF4249"/>
    <property type="match status" value="1"/>
</dbReference>
<proteinExistence type="predicted"/>
<dbReference type="AlphaFoldDB" id="A0A1H7VQX3"/>
<evidence type="ECO:0000313" key="2">
    <source>
        <dbReference type="Proteomes" id="UP000198521"/>
    </source>
</evidence>
<dbReference type="EMBL" id="FOAB01000009">
    <property type="protein sequence ID" value="SEM11217.1"/>
    <property type="molecule type" value="Genomic_DNA"/>
</dbReference>
<evidence type="ECO:0000313" key="1">
    <source>
        <dbReference type="EMBL" id="SEM11217.1"/>
    </source>
</evidence>
<evidence type="ECO:0008006" key="3">
    <source>
        <dbReference type="Google" id="ProtNLM"/>
    </source>
</evidence>
<sequence>MKKLLYIIIGLSIITSCEDVIDVDVPNGEPKLVIDASFEIYLDETPINSLGGVRLTLSAPFFDDDVPKVSNATVFVTNLSDNSIINFIESLNEPGYFIPEDPNIIPEFDIDYELTVIYDQETYKATTQLIPTVAIDNVEQGDGTLFDGDETEVIVFFTDEGTREDFYLFDFDFNLYLPSEDRFYQGESFNFSYFYEDMVGGEEVTIKILGIDQRYYNYSNILIEQSEQEGGNPFQTPPAQIRGNIINTTNPDNYALGYFNLSAANRFQFTIEE</sequence>
<dbReference type="OrthoDB" id="1430047at2"/>
<dbReference type="STRING" id="1038014.SAMN04487910_4135"/>
<accession>A0A1H7VQX3</accession>
<dbReference type="RefSeq" id="WP_091412160.1">
    <property type="nucleotide sequence ID" value="NZ_FOAB01000009.1"/>
</dbReference>